<dbReference type="AlphaFoldDB" id="W7THN0"/>
<proteinExistence type="predicted"/>
<organism evidence="2 3">
    <name type="scientific">Nannochloropsis gaditana</name>
    <dbReference type="NCBI Taxonomy" id="72520"/>
    <lineage>
        <taxon>Eukaryota</taxon>
        <taxon>Sar</taxon>
        <taxon>Stramenopiles</taxon>
        <taxon>Ochrophyta</taxon>
        <taxon>Eustigmatophyceae</taxon>
        <taxon>Eustigmatales</taxon>
        <taxon>Monodopsidaceae</taxon>
        <taxon>Nannochloropsis</taxon>
    </lineage>
</organism>
<protein>
    <submittedName>
        <fullName evidence="2">Uncharacterized protein</fullName>
    </submittedName>
</protein>
<keyword evidence="3" id="KW-1185">Reference proteome</keyword>
<evidence type="ECO:0000313" key="3">
    <source>
        <dbReference type="Proteomes" id="UP000019335"/>
    </source>
</evidence>
<gene>
    <name evidence="2" type="ORF">Naga_100905g3</name>
</gene>
<evidence type="ECO:0000313" key="2">
    <source>
        <dbReference type="EMBL" id="EWM23008.1"/>
    </source>
</evidence>
<accession>W7THN0</accession>
<sequence>MAEARDFTTTARSSQGKRKAPGGNATGEVVGREESYNTITPPSDGMKDGGDASEATCTGQPEKLVDATETVTPIFPEAGSEEAASPPTTDEEHVPIPTVLQALECMSKPDLPPQPMSTCVKELYDYIQEQDEDPRQDLYEEMMGMDAEALARRMDDLRALASELQCKEGEYRETNRVLRTLCWKGVLKRYPGIIWFEE</sequence>
<reference evidence="2 3" key="1">
    <citation type="journal article" date="2014" name="Mol. Plant">
        <title>Chromosome Scale Genome Assembly and Transcriptome Profiling of Nannochloropsis gaditana in Nitrogen Depletion.</title>
        <authorList>
            <person name="Corteggiani Carpinelli E."/>
            <person name="Telatin A."/>
            <person name="Vitulo N."/>
            <person name="Forcato C."/>
            <person name="D'Angelo M."/>
            <person name="Schiavon R."/>
            <person name="Vezzi A."/>
            <person name="Giacometti G.M."/>
            <person name="Morosinotto T."/>
            <person name="Valle G."/>
        </authorList>
    </citation>
    <scope>NUCLEOTIDE SEQUENCE [LARGE SCALE GENOMIC DNA]</scope>
    <source>
        <strain evidence="2 3">B-31</strain>
    </source>
</reference>
<evidence type="ECO:0000256" key="1">
    <source>
        <dbReference type="SAM" id="MobiDB-lite"/>
    </source>
</evidence>
<name>W7THN0_9STRA</name>
<comment type="caution">
    <text evidence="2">The sequence shown here is derived from an EMBL/GenBank/DDBJ whole genome shotgun (WGS) entry which is preliminary data.</text>
</comment>
<dbReference type="EMBL" id="AZIL01001923">
    <property type="protein sequence ID" value="EWM23008.1"/>
    <property type="molecule type" value="Genomic_DNA"/>
</dbReference>
<dbReference type="Proteomes" id="UP000019335">
    <property type="component" value="Chromosome 19"/>
</dbReference>
<feature type="region of interest" description="Disordered" evidence="1">
    <location>
        <begin position="1"/>
        <end position="64"/>
    </location>
</feature>
<dbReference type="OrthoDB" id="188225at2759"/>